<gene>
    <name evidence="1" type="ORF">DSYM_04040</name>
</gene>
<accession>A0A809R5X3</accession>
<dbReference type="KEGG" id="ddz:DSYM_04040"/>
<sequence length="68" mass="7905">MTSAEENYRLLMEIQANRDFLLLAYRQNPELLRHAEPGVRLLFGLPEYEQEAGSLNPPFKTTPDSQRK</sequence>
<dbReference type="EMBL" id="AP021857">
    <property type="protein sequence ID" value="BBO19705.1"/>
    <property type="molecule type" value="Genomic_DNA"/>
</dbReference>
<proteinExistence type="predicted"/>
<organism evidence="1 2">
    <name type="scientific">Candidatus Desulfobacillus denitrificans</name>
    <dbReference type="NCBI Taxonomy" id="2608985"/>
    <lineage>
        <taxon>Bacteria</taxon>
        <taxon>Pseudomonadati</taxon>
        <taxon>Pseudomonadota</taxon>
        <taxon>Betaproteobacteria</taxon>
        <taxon>Candidatus Desulfobacillus</taxon>
    </lineage>
</organism>
<protein>
    <submittedName>
        <fullName evidence="1">Uncharacterized protein</fullName>
    </submittedName>
</protein>
<dbReference type="AlphaFoldDB" id="A0A809R5X3"/>
<name>A0A809R5X3_9PROT</name>
<reference evidence="1" key="1">
    <citation type="journal article" name="DNA Res.">
        <title>The physiological potential of anammox bacteria as revealed by their core genome structure.</title>
        <authorList>
            <person name="Okubo T."/>
            <person name="Toyoda A."/>
            <person name="Fukuhara K."/>
            <person name="Uchiyama I."/>
            <person name="Harigaya Y."/>
            <person name="Kuroiwa M."/>
            <person name="Suzuki T."/>
            <person name="Murakami Y."/>
            <person name="Suwa Y."/>
            <person name="Takami H."/>
        </authorList>
    </citation>
    <scope>NUCLEOTIDE SEQUENCE</scope>
    <source>
        <strain evidence="1">317325-3</strain>
    </source>
</reference>
<dbReference type="Proteomes" id="UP000662914">
    <property type="component" value="Chromosome"/>
</dbReference>
<evidence type="ECO:0000313" key="1">
    <source>
        <dbReference type="EMBL" id="BBO19705.1"/>
    </source>
</evidence>
<evidence type="ECO:0000313" key="2">
    <source>
        <dbReference type="Proteomes" id="UP000662914"/>
    </source>
</evidence>